<feature type="region of interest" description="Disordered" evidence="4">
    <location>
        <begin position="340"/>
        <end position="360"/>
    </location>
</feature>
<evidence type="ECO:0000313" key="7">
    <source>
        <dbReference type="Proteomes" id="UP000274922"/>
    </source>
</evidence>
<keyword evidence="7" id="KW-1185">Reference proteome</keyword>
<dbReference type="GO" id="GO:0016887">
    <property type="term" value="F:ATP hydrolysis activity"/>
    <property type="evidence" value="ECO:0007669"/>
    <property type="project" value="InterPro"/>
</dbReference>
<sequence length="360" mass="40479">MVKRDILQKSPNVRWTDIAGLREAKALLEEAVVLPLWMPDFFQGIRRPWKGVLMYGPPGTGKTLLAKAVASECGTTFFNVTASMLTSKWRGDSEKIVRLLFEMARFYAPSTIFIDEIDSICSSRGEGSEHEASRRVKSEILMQMDGIAAAPAHTPPPIVMVLAATNFPWLIDEALRRRLEKRIYIPLPDAESRLELLKLNLKTIPVADDVDMDEITARIAGYSGADITNICRDASMMSMRKRIRGLTPEQIRALPKEAIEQPATKEDFEASISKISSSVSQQDLKRYEDWTTEFGKFWPAGGTPRRRPYGIPWRPVFSVMKVDSDSPANPCHDVMLDYLNEIQRPPPPPPPPPKCLQILS</sequence>
<dbReference type="GO" id="GO:0051013">
    <property type="term" value="P:microtubule severing"/>
    <property type="evidence" value="ECO:0007669"/>
    <property type="project" value="TreeGrafter"/>
</dbReference>
<protein>
    <recommendedName>
        <fullName evidence="5">AAA+ ATPase domain-containing protein</fullName>
    </recommendedName>
</protein>
<dbReference type="FunFam" id="3.40.50.300:FF:000159">
    <property type="entry name" value="Katanin p60 ATPase-containing subunit A1"/>
    <property type="match status" value="1"/>
</dbReference>
<dbReference type="Pfam" id="PF09336">
    <property type="entry name" value="Vps4_C"/>
    <property type="match status" value="1"/>
</dbReference>
<keyword evidence="1 3" id="KW-0547">Nucleotide-binding</keyword>
<evidence type="ECO:0000256" key="2">
    <source>
        <dbReference type="ARBA" id="ARBA00022840"/>
    </source>
</evidence>
<dbReference type="PANTHER" id="PTHR23074:SF19">
    <property type="entry name" value="KATANIN P60 ATPASE-CONTAINING SUBUNIT A1"/>
    <property type="match status" value="1"/>
</dbReference>
<dbReference type="InterPro" id="IPR003960">
    <property type="entry name" value="ATPase_AAA_CS"/>
</dbReference>
<accession>A0A4P9X6Q5</accession>
<feature type="domain" description="AAA+ ATPase" evidence="5">
    <location>
        <begin position="48"/>
        <end position="189"/>
    </location>
</feature>
<dbReference type="OrthoDB" id="10251136at2759"/>
<dbReference type="GO" id="GO:0015630">
    <property type="term" value="C:microtubule cytoskeleton"/>
    <property type="evidence" value="ECO:0007669"/>
    <property type="project" value="TreeGrafter"/>
</dbReference>
<evidence type="ECO:0000256" key="3">
    <source>
        <dbReference type="RuleBase" id="RU003651"/>
    </source>
</evidence>
<comment type="similarity">
    <text evidence="3">Belongs to the AAA ATPase family.</text>
</comment>
<feature type="compositionally biased region" description="Pro residues" evidence="4">
    <location>
        <begin position="344"/>
        <end position="354"/>
    </location>
</feature>
<dbReference type="InterPro" id="IPR003593">
    <property type="entry name" value="AAA+_ATPase"/>
</dbReference>
<dbReference type="AlphaFoldDB" id="A0A4P9X6Q5"/>
<dbReference type="Proteomes" id="UP000274922">
    <property type="component" value="Unassembled WGS sequence"/>
</dbReference>
<dbReference type="STRING" id="1555241.A0A4P9X6Q5"/>
<keyword evidence="2 3" id="KW-0067">ATP-binding</keyword>
<dbReference type="FunFam" id="1.10.8.60:FF:000025">
    <property type="entry name" value="Katanin p60 ATPase-containing subunit A1"/>
    <property type="match status" value="1"/>
</dbReference>
<evidence type="ECO:0000313" key="6">
    <source>
        <dbReference type="EMBL" id="RKP00873.1"/>
    </source>
</evidence>
<dbReference type="InterPro" id="IPR041569">
    <property type="entry name" value="AAA_lid_3"/>
</dbReference>
<name>A0A4P9X6Q5_9FUNG</name>
<reference evidence="7" key="1">
    <citation type="journal article" date="2018" name="Nat. Microbiol.">
        <title>Leveraging single-cell genomics to expand the fungal tree of life.</title>
        <authorList>
            <person name="Ahrendt S.R."/>
            <person name="Quandt C.A."/>
            <person name="Ciobanu D."/>
            <person name="Clum A."/>
            <person name="Salamov A."/>
            <person name="Andreopoulos B."/>
            <person name="Cheng J.F."/>
            <person name="Woyke T."/>
            <person name="Pelin A."/>
            <person name="Henrissat B."/>
            <person name="Reynolds N.K."/>
            <person name="Benny G.L."/>
            <person name="Smith M.E."/>
            <person name="James T.Y."/>
            <person name="Grigoriev I.V."/>
        </authorList>
    </citation>
    <scope>NUCLEOTIDE SEQUENCE [LARGE SCALE GENOMIC DNA]</scope>
    <source>
        <strain evidence="7">ATCC 52028</strain>
    </source>
</reference>
<dbReference type="InterPro" id="IPR027417">
    <property type="entry name" value="P-loop_NTPase"/>
</dbReference>
<evidence type="ECO:0000259" key="5">
    <source>
        <dbReference type="SMART" id="SM00382"/>
    </source>
</evidence>
<dbReference type="Gene3D" id="3.40.50.300">
    <property type="entry name" value="P-loop containing nucleotide triphosphate hydrolases"/>
    <property type="match status" value="1"/>
</dbReference>
<dbReference type="InterPro" id="IPR015415">
    <property type="entry name" value="Spast_Vps4_C"/>
</dbReference>
<dbReference type="InterPro" id="IPR003959">
    <property type="entry name" value="ATPase_AAA_core"/>
</dbReference>
<dbReference type="EMBL" id="ML014194">
    <property type="protein sequence ID" value="RKP00873.1"/>
    <property type="molecule type" value="Genomic_DNA"/>
</dbReference>
<gene>
    <name evidence="6" type="ORF">CXG81DRAFT_12695</name>
</gene>
<dbReference type="Gene3D" id="1.10.8.60">
    <property type="match status" value="1"/>
</dbReference>
<dbReference type="InterPro" id="IPR050304">
    <property type="entry name" value="MT-severing_AAA_ATPase"/>
</dbReference>
<dbReference type="PROSITE" id="PS00674">
    <property type="entry name" value="AAA"/>
    <property type="match status" value="1"/>
</dbReference>
<evidence type="ECO:0000256" key="1">
    <source>
        <dbReference type="ARBA" id="ARBA00022741"/>
    </source>
</evidence>
<proteinExistence type="inferred from homology"/>
<dbReference type="Pfam" id="PF00004">
    <property type="entry name" value="AAA"/>
    <property type="match status" value="1"/>
</dbReference>
<dbReference type="GO" id="GO:0005524">
    <property type="term" value="F:ATP binding"/>
    <property type="evidence" value="ECO:0007669"/>
    <property type="project" value="UniProtKB-KW"/>
</dbReference>
<organism evidence="6 7">
    <name type="scientific">Caulochytrium protostelioides</name>
    <dbReference type="NCBI Taxonomy" id="1555241"/>
    <lineage>
        <taxon>Eukaryota</taxon>
        <taxon>Fungi</taxon>
        <taxon>Fungi incertae sedis</taxon>
        <taxon>Chytridiomycota</taxon>
        <taxon>Chytridiomycota incertae sedis</taxon>
        <taxon>Chytridiomycetes</taxon>
        <taxon>Caulochytriales</taxon>
        <taxon>Caulochytriaceae</taxon>
        <taxon>Caulochytrium</taxon>
    </lineage>
</organism>
<dbReference type="SUPFAM" id="SSF52540">
    <property type="entry name" value="P-loop containing nucleoside triphosphate hydrolases"/>
    <property type="match status" value="1"/>
</dbReference>
<dbReference type="Pfam" id="PF17862">
    <property type="entry name" value="AAA_lid_3"/>
    <property type="match status" value="1"/>
</dbReference>
<dbReference type="SMART" id="SM00382">
    <property type="entry name" value="AAA"/>
    <property type="match status" value="1"/>
</dbReference>
<dbReference type="PANTHER" id="PTHR23074">
    <property type="entry name" value="AAA DOMAIN-CONTAINING"/>
    <property type="match status" value="1"/>
</dbReference>
<evidence type="ECO:0000256" key="4">
    <source>
        <dbReference type="SAM" id="MobiDB-lite"/>
    </source>
</evidence>